<comment type="function">
    <text evidence="6">Essential sporozoite protein. In the mosquito vector, required for sporozoite development in the oocyst, migration through the vector hemolymph and entry into the vector salivary glands. In the vertebrate host, required for sporozoite migration through the host dermis and infection of host hepatocytes. Binds to highly sulfated heparan sulfate proteoglycans (HSPGs) on the surface of host hepatocytes.</text>
</comment>
<feature type="compositionally biased region" description="Low complexity" evidence="7">
    <location>
        <begin position="1333"/>
        <end position="1348"/>
    </location>
</feature>
<name>A0AAD3D8P8_9STRA</name>
<feature type="transmembrane region" description="Helical" evidence="8">
    <location>
        <begin position="105"/>
        <end position="127"/>
    </location>
</feature>
<feature type="compositionally biased region" description="Low complexity" evidence="7">
    <location>
        <begin position="1109"/>
        <end position="1120"/>
    </location>
</feature>
<feature type="compositionally biased region" description="Polar residues" evidence="7">
    <location>
        <begin position="1084"/>
        <end position="1108"/>
    </location>
</feature>
<feature type="compositionally biased region" description="Low complexity" evidence="7">
    <location>
        <begin position="466"/>
        <end position="503"/>
    </location>
</feature>
<evidence type="ECO:0000256" key="5">
    <source>
        <dbReference type="ARBA" id="ARBA00033726"/>
    </source>
</evidence>
<feature type="region of interest" description="Disordered" evidence="7">
    <location>
        <begin position="1080"/>
        <end position="1120"/>
    </location>
</feature>
<evidence type="ECO:0000256" key="1">
    <source>
        <dbReference type="ARBA" id="ARBA00006241"/>
    </source>
</evidence>
<dbReference type="Proteomes" id="UP001054902">
    <property type="component" value="Unassembled WGS sequence"/>
</dbReference>
<reference evidence="9 10" key="1">
    <citation type="journal article" date="2021" name="Sci. Rep.">
        <title>The genome of the diatom Chaetoceros tenuissimus carries an ancient integrated fragment of an extant virus.</title>
        <authorList>
            <person name="Hongo Y."/>
            <person name="Kimura K."/>
            <person name="Takaki Y."/>
            <person name="Yoshida Y."/>
            <person name="Baba S."/>
            <person name="Kobayashi G."/>
            <person name="Nagasaki K."/>
            <person name="Hano T."/>
            <person name="Tomaru Y."/>
        </authorList>
    </citation>
    <scope>NUCLEOTIDE SEQUENCE [LARGE SCALE GENOMIC DNA]</scope>
    <source>
        <strain evidence="9 10">NIES-3715</strain>
    </source>
</reference>
<comment type="caution">
    <text evidence="9">The sequence shown here is derived from an EMBL/GenBank/DDBJ whole genome shotgun (WGS) entry which is preliminary data.</text>
</comment>
<feature type="compositionally biased region" description="Basic and acidic residues" evidence="7">
    <location>
        <begin position="446"/>
        <end position="456"/>
    </location>
</feature>
<evidence type="ECO:0000256" key="8">
    <source>
        <dbReference type="SAM" id="Phobius"/>
    </source>
</evidence>
<evidence type="ECO:0000256" key="6">
    <source>
        <dbReference type="ARBA" id="ARBA00045806"/>
    </source>
</evidence>
<feature type="transmembrane region" description="Helical" evidence="8">
    <location>
        <begin position="295"/>
        <end position="314"/>
    </location>
</feature>
<organism evidence="9 10">
    <name type="scientific">Chaetoceros tenuissimus</name>
    <dbReference type="NCBI Taxonomy" id="426638"/>
    <lineage>
        <taxon>Eukaryota</taxon>
        <taxon>Sar</taxon>
        <taxon>Stramenopiles</taxon>
        <taxon>Ochrophyta</taxon>
        <taxon>Bacillariophyta</taxon>
        <taxon>Coscinodiscophyceae</taxon>
        <taxon>Chaetocerotophycidae</taxon>
        <taxon>Chaetocerotales</taxon>
        <taxon>Chaetocerotaceae</taxon>
        <taxon>Chaetoceros</taxon>
    </lineage>
</organism>
<evidence type="ECO:0000313" key="9">
    <source>
        <dbReference type="EMBL" id="GFH59482.1"/>
    </source>
</evidence>
<feature type="region of interest" description="Disordered" evidence="7">
    <location>
        <begin position="1132"/>
        <end position="1206"/>
    </location>
</feature>
<keyword evidence="8" id="KW-1133">Transmembrane helix</keyword>
<feature type="compositionally biased region" description="Polar residues" evidence="7">
    <location>
        <begin position="504"/>
        <end position="518"/>
    </location>
</feature>
<feature type="compositionally biased region" description="Low complexity" evidence="7">
    <location>
        <begin position="1181"/>
        <end position="1204"/>
    </location>
</feature>
<feature type="compositionally biased region" description="Pro residues" evidence="7">
    <location>
        <begin position="1349"/>
        <end position="1367"/>
    </location>
</feature>
<keyword evidence="8" id="KW-0812">Transmembrane</keyword>
<sequence length="1367" mass="149510">MQAFGNNRELQHQAEDDLSVFQGLLEQHALEMKEYFREENEKIKRRLKAKNKRVKGKTGEERESFVVKSRGLENTNEVDRSTMMDNPSHQDDTYTLMMISSQAFLWHWILGFLVFATQFGLGTLTIYTQLKTSEKGTFLQIPIHTDIEVTILQVFSIFIEVYSQEDIFNAIGLLLNSRRIPLERLRAGDSKEEVRVSFMLHVLLPNIFNFLQGMSVLIASFIVILQGTEFIELMRAVTALFVISSLDDIVFSMARRGFFGRKVLLLTVAATNVDLSVQDGENHEKSSNDGALKTTLLHTILLFMISFWAVVLYLQSGGFFAKQKYPECEDVVLSFNEDWKLLENGVCNIALNHPECGFDDNDCVKFNRAYPGCVVEDIYLLGNGICNGHPYESVECKFDGGDCSFESNSPSMDSYVELSMNPSFQVSHSPSTILTKEPVSNMPSVKESHLPSKDPEVPSTFTSMRPSYLPSVLPSSQPSLSNPSSNMPSPSSQESQFPSVFESDQPSQVSSKEPSHNPSASLITCIASIADIQYEDKTDNQFMTCETPNGNSYKVKAVDNDFIKKNFGSGKLMFGEVEITFDADAVIDESTAEIISNFPPALAKKTKKNDNNSNGRKLQTVANCGTYLGGSCTGTRTVLVVRVIAADKSTTASESQLAESIFDNPNDALNLQSWYKQCSYNQLDLIPAEGNGINGGVTTVSVQSSSTDGDSVMNNDIFAALNAKFNVSSPKQIANHIMYCLPAGTMSGIAYANINNWRSVYSDNWCTFVSAQGESWGRPVHFMRNTIHRTFAFSLAVREIGHNLMLANSKDTAAIGSSATYGDQSGMMGFSYSSDDGPRQCFNAPKNWQLGWFDDKQISVSFEGWEGNLVGLSEIDNAAEEDTVIAKVDTNESYYVSFNRKTGINSGTIEGGNKVLVHKRASGFGYGESDILAYLNSGETYTSPDTNFFVTVNNIDLTSNPARANVKILRSDNPPPCYAGTASVSITPDNYSDETSWDIRDYAANVIASGGSTGVSNILLPDGYYTFSIYDSYGDGICCTHGNGSYTFQIGSAIVKTGGEFGSQESTQFGICNNASPTAAPANEISSNIPSEQPTQFPSMDSEAPSTHSSLRPPSSQPSLLLSNFPTIASAIPSSHSPSKIPSEDPSILNSMEPSNTASRSPSNVPSNKPSQMYSKEPSLSPSVKPTKNPTSSPTASSPTLAPSPFLPTPCIDDPTHIFIAPWNPDPVQDCEYIAKKICIRGEKFCDTSSESFISNQRYKCCATCSLYDSECVDCTDTIGTPITLKWDPTGSTKKECSWLTKTNKAIRQANYCLGDGSTYDVSDSCCASCNPSSSPTETPTFSPIETPTFPPTETPTFPPTETPTNL</sequence>
<evidence type="ECO:0000256" key="3">
    <source>
        <dbReference type="ARBA" id="ARBA00022522"/>
    </source>
</evidence>
<evidence type="ECO:0000256" key="4">
    <source>
        <dbReference type="ARBA" id="ARBA00022737"/>
    </source>
</evidence>
<feature type="region of interest" description="Disordered" evidence="7">
    <location>
        <begin position="1333"/>
        <end position="1367"/>
    </location>
</feature>
<dbReference type="EMBL" id="BLLK01000066">
    <property type="protein sequence ID" value="GFH59482.1"/>
    <property type="molecule type" value="Genomic_DNA"/>
</dbReference>
<keyword evidence="8" id="KW-0472">Membrane</keyword>
<dbReference type="PANTHER" id="PTHR44826:SF3">
    <property type="entry name" value="SPORE COAT PROTEIN SP85"/>
    <property type="match status" value="1"/>
</dbReference>
<evidence type="ECO:0000313" key="10">
    <source>
        <dbReference type="Proteomes" id="UP001054902"/>
    </source>
</evidence>
<protein>
    <recommendedName>
        <fullName evidence="2">Circumsporozoite protein</fullName>
    </recommendedName>
</protein>
<keyword evidence="4" id="KW-0677">Repeat</keyword>
<feature type="compositionally biased region" description="Polar residues" evidence="7">
    <location>
        <begin position="1148"/>
        <end position="1180"/>
    </location>
</feature>
<feature type="region of interest" description="Disordered" evidence="7">
    <location>
        <begin position="435"/>
        <end position="518"/>
    </location>
</feature>
<evidence type="ECO:0000256" key="7">
    <source>
        <dbReference type="SAM" id="MobiDB-lite"/>
    </source>
</evidence>
<dbReference type="InterPro" id="IPR051860">
    <property type="entry name" value="Plasmodium_CSP_Invasion"/>
</dbReference>
<feature type="transmembrane region" description="Helical" evidence="8">
    <location>
        <begin position="207"/>
        <end position="227"/>
    </location>
</feature>
<accession>A0AAD3D8P8</accession>
<comment type="function">
    <text evidence="5">In the vertebrate host, binds to highly sulfated heparan sulfate proteoglycans (HSPGs) on the surface of host hepatocytes and is required for sporozoite invasion of the host hepatocytes.</text>
</comment>
<dbReference type="Gene3D" id="3.30.300.320">
    <property type="match status" value="1"/>
</dbReference>
<proteinExistence type="inferred from homology"/>
<keyword evidence="3" id="KW-0748">Sporozoite</keyword>
<dbReference type="PANTHER" id="PTHR44826">
    <property type="entry name" value="SPORE COAT PROTEIN SP85"/>
    <property type="match status" value="1"/>
</dbReference>
<gene>
    <name evidence="9" type="ORF">CTEN210_15958</name>
</gene>
<keyword evidence="10" id="KW-1185">Reference proteome</keyword>
<comment type="similarity">
    <text evidence="1">Belongs to the plasmodium circumsporozoite protein family.</text>
</comment>
<feature type="compositionally biased region" description="Low complexity" evidence="7">
    <location>
        <begin position="1132"/>
        <end position="1141"/>
    </location>
</feature>
<evidence type="ECO:0000256" key="2">
    <source>
        <dbReference type="ARBA" id="ARBA00021911"/>
    </source>
</evidence>